<comment type="caution">
    <text evidence="7">The sequence shown here is derived from an EMBL/GenBank/DDBJ whole genome shotgun (WGS) entry which is preliminary data.</text>
</comment>
<dbReference type="Proteomes" id="UP000558488">
    <property type="component" value="Unassembled WGS sequence"/>
</dbReference>
<keyword evidence="8" id="KW-1185">Reference proteome</keyword>
<dbReference type="PROSITE" id="PS50835">
    <property type="entry name" value="IG_LIKE"/>
    <property type="match status" value="2"/>
</dbReference>
<dbReference type="InterPro" id="IPR013783">
    <property type="entry name" value="Ig-like_fold"/>
</dbReference>
<dbReference type="EMBL" id="JACAGB010000156">
    <property type="protein sequence ID" value="KAF6267173.1"/>
    <property type="molecule type" value="Genomic_DNA"/>
</dbReference>
<sequence length="289" mass="31992">MLAGFLSLLLFGLCAGHDPRRDESLPRPSIQAWPSWVLPANSDVTLRCSTPIREVRFTFRKNNDALEISPSPDYPEGLAEFHLTDLKSSDAGEYTCEYYIIESPTIRSPPSDVLLLLVTGNFPKPSLHAHHRGEVTAGENVILQCQQPRNMMNSYMFALLKKGTSTPIKLQHAIGMETDFSLPSVTGRDTGDYSCVYFQPRAPFWASQPSDQLTISVADSPGATSTDYTSGNRAKSTDYTMGNIIRLCLSAVIMVLMVAFLLEVWCCQKWSPCGSRYNTELSSLSHGLL</sequence>
<protein>
    <recommendedName>
        <fullName evidence="6">Ig-like domain-containing protein</fullName>
    </recommendedName>
</protein>
<evidence type="ECO:0000259" key="6">
    <source>
        <dbReference type="PROSITE" id="PS50835"/>
    </source>
</evidence>
<gene>
    <name evidence="7" type="ORF">mPipKuh1_017062</name>
</gene>
<dbReference type="PANTHER" id="PTHR11738:SF157">
    <property type="entry name" value="T-CELL-INTERACTING, ACTIVATING RECEPTOR ON MYELOID CELLS PROTEIN 1"/>
    <property type="match status" value="1"/>
</dbReference>
<evidence type="ECO:0000256" key="4">
    <source>
        <dbReference type="SAM" id="Phobius"/>
    </source>
</evidence>
<evidence type="ECO:0000256" key="3">
    <source>
        <dbReference type="ARBA" id="ARBA00023319"/>
    </source>
</evidence>
<keyword evidence="4" id="KW-0812">Transmembrane</keyword>
<feature type="domain" description="Ig-like" evidence="6">
    <location>
        <begin position="123"/>
        <end position="216"/>
    </location>
</feature>
<evidence type="ECO:0000313" key="8">
    <source>
        <dbReference type="Proteomes" id="UP000558488"/>
    </source>
</evidence>
<dbReference type="Gene3D" id="2.60.40.10">
    <property type="entry name" value="Immunoglobulins"/>
    <property type="match status" value="2"/>
</dbReference>
<proteinExistence type="predicted"/>
<keyword evidence="4" id="KW-0472">Membrane</keyword>
<dbReference type="GO" id="GO:0002764">
    <property type="term" value="P:immune response-regulating signaling pathway"/>
    <property type="evidence" value="ECO:0007669"/>
    <property type="project" value="TreeGrafter"/>
</dbReference>
<dbReference type="InterPro" id="IPR050412">
    <property type="entry name" value="Ig-like_Receptors_ImmuneReg"/>
</dbReference>
<accession>A0A7J7QTR8</accession>
<dbReference type="FunFam" id="2.60.40.10:FF:000049">
    <property type="entry name" value="Leukocyte immunoglobulin-like receptor subfamily B member 1"/>
    <property type="match status" value="2"/>
</dbReference>
<feature type="domain" description="Ig-like" evidence="6">
    <location>
        <begin position="26"/>
        <end position="96"/>
    </location>
</feature>
<keyword evidence="2" id="KW-1015">Disulfide bond</keyword>
<dbReference type="AlphaFoldDB" id="A0A7J7QTR8"/>
<dbReference type="GO" id="GO:0005886">
    <property type="term" value="C:plasma membrane"/>
    <property type="evidence" value="ECO:0007669"/>
    <property type="project" value="TreeGrafter"/>
</dbReference>
<evidence type="ECO:0000313" key="7">
    <source>
        <dbReference type="EMBL" id="KAF6267173.1"/>
    </source>
</evidence>
<dbReference type="InterPro" id="IPR003599">
    <property type="entry name" value="Ig_sub"/>
</dbReference>
<evidence type="ECO:0000256" key="1">
    <source>
        <dbReference type="ARBA" id="ARBA00022729"/>
    </source>
</evidence>
<evidence type="ECO:0000256" key="5">
    <source>
        <dbReference type="SAM" id="SignalP"/>
    </source>
</evidence>
<dbReference type="Pfam" id="PF13895">
    <property type="entry name" value="Ig_2"/>
    <property type="match status" value="1"/>
</dbReference>
<dbReference type="SMART" id="SM00409">
    <property type="entry name" value="IG"/>
    <property type="match status" value="2"/>
</dbReference>
<feature type="signal peptide" evidence="5">
    <location>
        <begin position="1"/>
        <end position="16"/>
    </location>
</feature>
<dbReference type="InterPro" id="IPR036179">
    <property type="entry name" value="Ig-like_dom_sf"/>
</dbReference>
<keyword evidence="3" id="KW-0393">Immunoglobulin domain</keyword>
<feature type="transmembrane region" description="Helical" evidence="4">
    <location>
        <begin position="244"/>
        <end position="266"/>
    </location>
</feature>
<dbReference type="PANTHER" id="PTHR11738">
    <property type="entry name" value="MHC CLASS I NK CELL RECEPTOR"/>
    <property type="match status" value="1"/>
</dbReference>
<organism evidence="7 8">
    <name type="scientific">Pipistrellus kuhlii</name>
    <name type="common">Kuhl's pipistrelle</name>
    <dbReference type="NCBI Taxonomy" id="59472"/>
    <lineage>
        <taxon>Eukaryota</taxon>
        <taxon>Metazoa</taxon>
        <taxon>Chordata</taxon>
        <taxon>Craniata</taxon>
        <taxon>Vertebrata</taxon>
        <taxon>Euteleostomi</taxon>
        <taxon>Mammalia</taxon>
        <taxon>Eutheria</taxon>
        <taxon>Laurasiatheria</taxon>
        <taxon>Chiroptera</taxon>
        <taxon>Yangochiroptera</taxon>
        <taxon>Vespertilionidae</taxon>
        <taxon>Pipistrellus</taxon>
    </lineage>
</organism>
<name>A0A7J7QTR8_PIPKU</name>
<dbReference type="InterPro" id="IPR007110">
    <property type="entry name" value="Ig-like_dom"/>
</dbReference>
<keyword evidence="4" id="KW-1133">Transmembrane helix</keyword>
<dbReference type="SUPFAM" id="SSF48726">
    <property type="entry name" value="Immunoglobulin"/>
    <property type="match status" value="2"/>
</dbReference>
<evidence type="ECO:0000256" key="2">
    <source>
        <dbReference type="ARBA" id="ARBA00023157"/>
    </source>
</evidence>
<keyword evidence="1 5" id="KW-0732">Signal</keyword>
<reference evidence="7 8" key="1">
    <citation type="journal article" date="2020" name="Nature">
        <title>Six reference-quality genomes reveal evolution of bat adaptations.</title>
        <authorList>
            <person name="Jebb D."/>
            <person name="Huang Z."/>
            <person name="Pippel M."/>
            <person name="Hughes G.M."/>
            <person name="Lavrichenko K."/>
            <person name="Devanna P."/>
            <person name="Winkler S."/>
            <person name="Jermiin L.S."/>
            <person name="Skirmuntt E.C."/>
            <person name="Katzourakis A."/>
            <person name="Burkitt-Gray L."/>
            <person name="Ray D.A."/>
            <person name="Sullivan K.A.M."/>
            <person name="Roscito J.G."/>
            <person name="Kirilenko B.M."/>
            <person name="Davalos L.M."/>
            <person name="Corthals A.P."/>
            <person name="Power M.L."/>
            <person name="Jones G."/>
            <person name="Ransome R.D."/>
            <person name="Dechmann D.K.N."/>
            <person name="Locatelli A.G."/>
            <person name="Puechmaille S.J."/>
            <person name="Fedrigo O."/>
            <person name="Jarvis E.D."/>
            <person name="Hiller M."/>
            <person name="Vernes S.C."/>
            <person name="Myers E.W."/>
            <person name="Teeling E.C."/>
        </authorList>
    </citation>
    <scope>NUCLEOTIDE SEQUENCE [LARGE SCALE GENOMIC DNA]</scope>
    <source>
        <strain evidence="7">MPipKuh1</strain>
        <tissue evidence="7">Flight muscle</tissue>
    </source>
</reference>
<feature type="chain" id="PRO_5029802103" description="Ig-like domain-containing protein" evidence="5">
    <location>
        <begin position="17"/>
        <end position="289"/>
    </location>
</feature>